<evidence type="ECO:0000259" key="8">
    <source>
        <dbReference type="Pfam" id="PF01113"/>
    </source>
</evidence>
<dbReference type="eggNOG" id="ENOG502QTU5">
    <property type="taxonomic scope" value="Eukaryota"/>
</dbReference>
<dbReference type="SUPFAM" id="SSF51735">
    <property type="entry name" value="NAD(P)-binding Rossmann-fold domains"/>
    <property type="match status" value="1"/>
</dbReference>
<sequence length="313" mass="32890">MVCCSLGLEWKARPGVLISASTAQGAKSSSSNIKVGSFHFPFSLVSRFLAQVIVSGACKDIGKAAIAAISKSRGMEVAGAIDTIRVGEDVGEVAGLEALEVPVSNNLVTVLGSLSQSRPTGVVVDFSEASEVLENVRQATAFGMRSVVAVPGVDLDVVSQLITFCEKASMGCVIAPTLSIGAVLLQEAAIAASFHYSHVDIVESQQSAKNVYPSSEALRVAKSMTGMGRVYNDSDFSKEHPARGELVDDGIRIHSMVSPGFISSLAVSLSGPGEVFSLRHDITDVKALMPGLLVAIRRVIRLQSLVYGLEKIL</sequence>
<keyword evidence="5" id="KW-0560">Oxidoreductase</keyword>
<dbReference type="InterPro" id="IPR022663">
    <property type="entry name" value="DapB_C"/>
</dbReference>
<keyword evidence="4" id="KW-0220">Diaminopimelate biosynthesis</keyword>
<gene>
    <name evidence="10" type="ORF">SELMODRAFT_75294</name>
</gene>
<evidence type="ECO:0000256" key="3">
    <source>
        <dbReference type="ARBA" id="ARBA00022857"/>
    </source>
</evidence>
<dbReference type="Pfam" id="PF01113">
    <property type="entry name" value="DapB_N"/>
    <property type="match status" value="1"/>
</dbReference>
<dbReference type="GO" id="GO:0019877">
    <property type="term" value="P:diaminopimelate biosynthetic process"/>
    <property type="evidence" value="ECO:0007669"/>
    <property type="project" value="UniProtKB-KW"/>
</dbReference>
<dbReference type="STRING" id="88036.D8QN51"/>
<dbReference type="EMBL" id="GL377565">
    <property type="protein sequence ID" value="EFJ38696.1"/>
    <property type="molecule type" value="Genomic_DNA"/>
</dbReference>
<dbReference type="OMA" id="KMLISTC"/>
<dbReference type="NCBIfam" id="TIGR00036">
    <property type="entry name" value="dapB"/>
    <property type="match status" value="1"/>
</dbReference>
<dbReference type="HOGENOM" id="CLU_047479_0_0_1"/>
<keyword evidence="6" id="KW-0520">NAD</keyword>
<dbReference type="InParanoid" id="D8QN51"/>
<dbReference type="Gene3D" id="3.40.50.720">
    <property type="entry name" value="NAD(P)-binding Rossmann-like Domain"/>
    <property type="match status" value="1"/>
</dbReference>
<organism evidence="11">
    <name type="scientific">Selaginella moellendorffii</name>
    <name type="common">Spikemoss</name>
    <dbReference type="NCBI Taxonomy" id="88036"/>
    <lineage>
        <taxon>Eukaryota</taxon>
        <taxon>Viridiplantae</taxon>
        <taxon>Streptophyta</taxon>
        <taxon>Embryophyta</taxon>
        <taxon>Tracheophyta</taxon>
        <taxon>Lycopodiopsida</taxon>
        <taxon>Selaginellales</taxon>
        <taxon>Selaginellaceae</taxon>
        <taxon>Selaginella</taxon>
    </lineage>
</organism>
<evidence type="ECO:0000256" key="2">
    <source>
        <dbReference type="ARBA" id="ARBA00022605"/>
    </source>
</evidence>
<dbReference type="FunCoup" id="D8QN51">
    <property type="interactions" value="811"/>
</dbReference>
<dbReference type="InterPro" id="IPR036291">
    <property type="entry name" value="NAD(P)-bd_dom_sf"/>
</dbReference>
<keyword evidence="2" id="KW-0028">Amino-acid biosynthesis</keyword>
<comment type="similarity">
    <text evidence="1">Belongs to the DapB family.</text>
</comment>
<dbReference type="GO" id="GO:0009089">
    <property type="term" value="P:lysine biosynthetic process via diaminopimelate"/>
    <property type="evidence" value="ECO:0007669"/>
    <property type="project" value="InterPro"/>
</dbReference>
<dbReference type="AlphaFoldDB" id="D8QN51"/>
<evidence type="ECO:0000313" key="11">
    <source>
        <dbReference type="Proteomes" id="UP000001514"/>
    </source>
</evidence>
<evidence type="ECO:0000256" key="7">
    <source>
        <dbReference type="ARBA" id="ARBA00023154"/>
    </source>
</evidence>
<dbReference type="GO" id="GO:0008839">
    <property type="term" value="F:4-hydroxy-tetrahydrodipicolinate reductase"/>
    <property type="evidence" value="ECO:0007669"/>
    <property type="project" value="InterPro"/>
</dbReference>
<dbReference type="GO" id="GO:0009570">
    <property type="term" value="C:chloroplast stroma"/>
    <property type="evidence" value="ECO:0000318"/>
    <property type="project" value="GO_Central"/>
</dbReference>
<dbReference type="Proteomes" id="UP000001514">
    <property type="component" value="Unassembled WGS sequence"/>
</dbReference>
<feature type="domain" description="Dihydrodipicolinate reductase N-terminal" evidence="8">
    <location>
        <begin position="51"/>
        <end position="176"/>
    </location>
</feature>
<keyword evidence="3" id="KW-0521">NADP</keyword>
<keyword evidence="7" id="KW-0457">Lysine biosynthesis</keyword>
<evidence type="ECO:0000259" key="9">
    <source>
        <dbReference type="Pfam" id="PF05173"/>
    </source>
</evidence>
<dbReference type="Gene3D" id="3.30.360.10">
    <property type="entry name" value="Dihydrodipicolinate Reductase, domain 2"/>
    <property type="match status" value="1"/>
</dbReference>
<reference evidence="10 11" key="1">
    <citation type="journal article" date="2011" name="Science">
        <title>The Selaginella genome identifies genetic changes associated with the evolution of vascular plants.</title>
        <authorList>
            <person name="Banks J.A."/>
            <person name="Nishiyama T."/>
            <person name="Hasebe M."/>
            <person name="Bowman J.L."/>
            <person name="Gribskov M."/>
            <person name="dePamphilis C."/>
            <person name="Albert V.A."/>
            <person name="Aono N."/>
            <person name="Aoyama T."/>
            <person name="Ambrose B.A."/>
            <person name="Ashton N.W."/>
            <person name="Axtell M.J."/>
            <person name="Barker E."/>
            <person name="Barker M.S."/>
            <person name="Bennetzen J.L."/>
            <person name="Bonawitz N.D."/>
            <person name="Chapple C."/>
            <person name="Cheng C."/>
            <person name="Correa L.G."/>
            <person name="Dacre M."/>
            <person name="DeBarry J."/>
            <person name="Dreyer I."/>
            <person name="Elias M."/>
            <person name="Engstrom E.M."/>
            <person name="Estelle M."/>
            <person name="Feng L."/>
            <person name="Finet C."/>
            <person name="Floyd S.K."/>
            <person name="Frommer W.B."/>
            <person name="Fujita T."/>
            <person name="Gramzow L."/>
            <person name="Gutensohn M."/>
            <person name="Harholt J."/>
            <person name="Hattori M."/>
            <person name="Heyl A."/>
            <person name="Hirai T."/>
            <person name="Hiwatashi Y."/>
            <person name="Ishikawa M."/>
            <person name="Iwata M."/>
            <person name="Karol K.G."/>
            <person name="Koehler B."/>
            <person name="Kolukisaoglu U."/>
            <person name="Kubo M."/>
            <person name="Kurata T."/>
            <person name="Lalonde S."/>
            <person name="Li K."/>
            <person name="Li Y."/>
            <person name="Litt A."/>
            <person name="Lyons E."/>
            <person name="Manning G."/>
            <person name="Maruyama T."/>
            <person name="Michael T.P."/>
            <person name="Mikami K."/>
            <person name="Miyazaki S."/>
            <person name="Morinaga S."/>
            <person name="Murata T."/>
            <person name="Mueller-Roeber B."/>
            <person name="Nelson D.R."/>
            <person name="Obara M."/>
            <person name="Oguri Y."/>
            <person name="Olmstead R.G."/>
            <person name="Onodera N."/>
            <person name="Petersen B.L."/>
            <person name="Pils B."/>
            <person name="Prigge M."/>
            <person name="Rensing S.A."/>
            <person name="Riano-Pachon D.M."/>
            <person name="Roberts A.W."/>
            <person name="Sato Y."/>
            <person name="Scheller H.V."/>
            <person name="Schulz B."/>
            <person name="Schulz C."/>
            <person name="Shakirov E.V."/>
            <person name="Shibagaki N."/>
            <person name="Shinohara N."/>
            <person name="Shippen D.E."/>
            <person name="Soerensen I."/>
            <person name="Sotooka R."/>
            <person name="Sugimoto N."/>
            <person name="Sugita M."/>
            <person name="Sumikawa N."/>
            <person name="Tanurdzic M."/>
            <person name="Theissen G."/>
            <person name="Ulvskov P."/>
            <person name="Wakazuki S."/>
            <person name="Weng J.K."/>
            <person name="Willats W.W."/>
            <person name="Wipf D."/>
            <person name="Wolf P.G."/>
            <person name="Yang L."/>
            <person name="Zimmer A.D."/>
            <person name="Zhu Q."/>
            <person name="Mitros T."/>
            <person name="Hellsten U."/>
            <person name="Loque D."/>
            <person name="Otillar R."/>
            <person name="Salamov A."/>
            <person name="Schmutz J."/>
            <person name="Shapiro H."/>
            <person name="Lindquist E."/>
            <person name="Lucas S."/>
            <person name="Rokhsar D."/>
            <person name="Grigoriev I.V."/>
        </authorList>
    </citation>
    <scope>NUCLEOTIDE SEQUENCE [LARGE SCALE GENOMIC DNA]</scope>
</reference>
<name>D8QN51_SELML</name>
<dbReference type="InterPro" id="IPR000846">
    <property type="entry name" value="DapB_N"/>
</dbReference>
<dbReference type="InterPro" id="IPR023940">
    <property type="entry name" value="DHDPR_bac"/>
</dbReference>
<keyword evidence="11" id="KW-1185">Reference proteome</keyword>
<dbReference type="Pfam" id="PF05173">
    <property type="entry name" value="DapB_C"/>
    <property type="match status" value="1"/>
</dbReference>
<dbReference type="PANTHER" id="PTHR20836">
    <property type="entry name" value="DIHYDRODIPICOLINATE REDUCTASE"/>
    <property type="match status" value="1"/>
</dbReference>
<evidence type="ECO:0000256" key="6">
    <source>
        <dbReference type="ARBA" id="ARBA00023027"/>
    </source>
</evidence>
<evidence type="ECO:0000256" key="1">
    <source>
        <dbReference type="ARBA" id="ARBA00006642"/>
    </source>
</evidence>
<protein>
    <recommendedName>
        <fullName evidence="12">Dihydrodipicolinate reductase C-terminal domain-containing protein</fullName>
    </recommendedName>
</protein>
<feature type="domain" description="Dihydrodipicolinate reductase C-terminal" evidence="9">
    <location>
        <begin position="181"/>
        <end position="313"/>
    </location>
</feature>
<dbReference type="PIRSF" id="PIRSF000161">
    <property type="entry name" value="DHPR"/>
    <property type="match status" value="1"/>
</dbReference>
<dbReference type="KEGG" id="smo:SELMODRAFT_75294"/>
<proteinExistence type="inferred from homology"/>
<dbReference type="SUPFAM" id="SSF55347">
    <property type="entry name" value="Glyceraldehyde-3-phosphate dehydrogenase-like, C-terminal domain"/>
    <property type="match status" value="1"/>
</dbReference>
<dbReference type="Gramene" id="EFJ38696">
    <property type="protein sequence ID" value="EFJ38696"/>
    <property type="gene ID" value="SELMODRAFT_75294"/>
</dbReference>
<evidence type="ECO:0000256" key="5">
    <source>
        <dbReference type="ARBA" id="ARBA00023002"/>
    </source>
</evidence>
<dbReference type="PANTHER" id="PTHR20836:SF6">
    <property type="entry name" value="DIHYDRODIPICOLINATE REDUCTASE-LIKE PROTEIN CRR1, CHLOROPLASTIC"/>
    <property type="match status" value="1"/>
</dbReference>
<accession>D8QN51</accession>
<evidence type="ECO:0000256" key="4">
    <source>
        <dbReference type="ARBA" id="ARBA00022915"/>
    </source>
</evidence>
<evidence type="ECO:0008006" key="12">
    <source>
        <dbReference type="Google" id="ProtNLM"/>
    </source>
</evidence>
<evidence type="ECO:0000313" key="10">
    <source>
        <dbReference type="EMBL" id="EFJ38696.1"/>
    </source>
</evidence>